<comment type="similarity">
    <text evidence="1">Belongs to the alkylbase DNA glycosidase AlkA family.</text>
</comment>
<protein>
    <submittedName>
        <fullName evidence="5">DNA-3-methyladenine glycosylase</fullName>
    </submittedName>
</protein>
<evidence type="ECO:0000256" key="1">
    <source>
        <dbReference type="ARBA" id="ARBA00010817"/>
    </source>
</evidence>
<keyword evidence="6" id="KW-1185">Reference proteome</keyword>
<evidence type="ECO:0000313" key="5">
    <source>
        <dbReference type="EMBL" id="MFA1612024.1"/>
    </source>
</evidence>
<keyword evidence="2" id="KW-0227">DNA damage</keyword>
<evidence type="ECO:0000256" key="2">
    <source>
        <dbReference type="ARBA" id="ARBA00022763"/>
    </source>
</evidence>
<dbReference type="PANTHER" id="PTHR43003">
    <property type="entry name" value="DNA-3-METHYLADENINE GLYCOSYLASE"/>
    <property type="match status" value="1"/>
</dbReference>
<name>A0ABD5MEJ1_9EURY</name>
<organism evidence="5 6">
    <name type="scientific">Halobellus rubicundus</name>
    <dbReference type="NCBI Taxonomy" id="2996466"/>
    <lineage>
        <taxon>Archaea</taxon>
        <taxon>Methanobacteriati</taxon>
        <taxon>Methanobacteriota</taxon>
        <taxon>Stenosarchaea group</taxon>
        <taxon>Halobacteria</taxon>
        <taxon>Halobacteriales</taxon>
        <taxon>Haloferacaceae</taxon>
        <taxon>Halobellus</taxon>
    </lineage>
</organism>
<evidence type="ECO:0000259" key="4">
    <source>
        <dbReference type="SMART" id="SM00478"/>
    </source>
</evidence>
<dbReference type="InterPro" id="IPR000035">
    <property type="entry name" value="Alkylbase_DNA_glycsylse_CS"/>
</dbReference>
<accession>A0ABD5MEJ1</accession>
<dbReference type="PANTHER" id="PTHR43003:SF5">
    <property type="entry name" value="DNA-3-METHYLADENINE GLYCOSYLASE"/>
    <property type="match status" value="1"/>
</dbReference>
<dbReference type="InterPro" id="IPR003265">
    <property type="entry name" value="HhH-GPD_domain"/>
</dbReference>
<dbReference type="InterPro" id="IPR051912">
    <property type="entry name" value="Alkylbase_DNA_Glycosylase/TA"/>
</dbReference>
<dbReference type="CDD" id="cd00056">
    <property type="entry name" value="ENDO3c"/>
    <property type="match status" value="1"/>
</dbReference>
<dbReference type="GO" id="GO:0006281">
    <property type="term" value="P:DNA repair"/>
    <property type="evidence" value="ECO:0007669"/>
    <property type="project" value="UniProtKB-KW"/>
</dbReference>
<keyword evidence="3" id="KW-0234">DNA repair</keyword>
<dbReference type="Gene3D" id="1.10.340.30">
    <property type="entry name" value="Hypothetical protein, domain 2"/>
    <property type="match status" value="1"/>
</dbReference>
<sequence length="187" mass="20917">MDPVRSDPKLGSLVDRHGDLPIGTADDEFERLVVAIVNQQLSTDSAAAIRERLFDRVEVTPSGVLGADEATLRDVGLSRQKIEYVRNVAEAFRERDLTREGLADADDEAVIATLTEIRGVGTWTAKMYLIFVLGRPDVFPVEDLGIRAGMAELYGFADGDRTAMVDHAERWRPYRSYASRYLWRAVD</sequence>
<dbReference type="RefSeq" id="WP_372390590.1">
    <property type="nucleotide sequence ID" value="NZ_JBGNYA010000001.1"/>
</dbReference>
<evidence type="ECO:0000256" key="3">
    <source>
        <dbReference type="ARBA" id="ARBA00023204"/>
    </source>
</evidence>
<comment type="caution">
    <text evidence="5">The sequence shown here is derived from an EMBL/GenBank/DDBJ whole genome shotgun (WGS) entry which is preliminary data.</text>
</comment>
<dbReference type="Gene3D" id="1.10.1670.40">
    <property type="match status" value="1"/>
</dbReference>
<dbReference type="InterPro" id="IPR011257">
    <property type="entry name" value="DNA_glycosylase"/>
</dbReference>
<dbReference type="PROSITE" id="PS00516">
    <property type="entry name" value="ALKYLBASE_DNA_GLYCOS"/>
    <property type="match status" value="1"/>
</dbReference>
<proteinExistence type="inferred from homology"/>
<dbReference type="FunFam" id="1.10.340.30:FF:000004">
    <property type="entry name" value="DNA-3-methyladenine glycosylase II"/>
    <property type="match status" value="1"/>
</dbReference>
<reference evidence="5 6" key="1">
    <citation type="submission" date="2024-08" db="EMBL/GenBank/DDBJ databases">
        <title>Halobellus sp. MBLA0158 whole genome sequence.</title>
        <authorList>
            <person name="Hwang C.Y."/>
            <person name="Cho E.-S."/>
            <person name="Seo M.-J."/>
        </authorList>
    </citation>
    <scope>NUCLEOTIDE SEQUENCE [LARGE SCALE GENOMIC DNA]</scope>
    <source>
        <strain evidence="5 6">MBLA0158</strain>
    </source>
</reference>
<evidence type="ECO:0000313" key="6">
    <source>
        <dbReference type="Proteomes" id="UP001570511"/>
    </source>
</evidence>
<dbReference type="SMART" id="SM00478">
    <property type="entry name" value="ENDO3c"/>
    <property type="match status" value="1"/>
</dbReference>
<dbReference type="EMBL" id="JBGNYA010000001">
    <property type="protein sequence ID" value="MFA1612024.1"/>
    <property type="molecule type" value="Genomic_DNA"/>
</dbReference>
<dbReference type="SUPFAM" id="SSF48150">
    <property type="entry name" value="DNA-glycosylase"/>
    <property type="match status" value="1"/>
</dbReference>
<dbReference type="Pfam" id="PF00730">
    <property type="entry name" value="HhH-GPD"/>
    <property type="match status" value="1"/>
</dbReference>
<gene>
    <name evidence="5" type="ORF">OS889_13545</name>
</gene>
<dbReference type="AlphaFoldDB" id="A0ABD5MEJ1"/>
<dbReference type="Proteomes" id="UP001570511">
    <property type="component" value="Unassembled WGS sequence"/>
</dbReference>
<feature type="domain" description="HhH-GPD" evidence="4">
    <location>
        <begin position="37"/>
        <end position="187"/>
    </location>
</feature>